<organism evidence="1 2">
    <name type="scientific">Aequorivita lipolytica</name>
    <dbReference type="NCBI Taxonomy" id="153267"/>
    <lineage>
        <taxon>Bacteria</taxon>
        <taxon>Pseudomonadati</taxon>
        <taxon>Bacteroidota</taxon>
        <taxon>Flavobacteriia</taxon>
        <taxon>Flavobacteriales</taxon>
        <taxon>Flavobacteriaceae</taxon>
        <taxon>Aequorivita</taxon>
    </lineage>
</organism>
<proteinExistence type="predicted"/>
<evidence type="ECO:0000313" key="2">
    <source>
        <dbReference type="Proteomes" id="UP000321945"/>
    </source>
</evidence>
<name>A0A5C6YLP1_9FLAO</name>
<dbReference type="Proteomes" id="UP000321945">
    <property type="component" value="Unassembled WGS sequence"/>
</dbReference>
<gene>
    <name evidence="1" type="ORF">ESV24_15150</name>
</gene>
<comment type="caution">
    <text evidence="1">The sequence shown here is derived from an EMBL/GenBank/DDBJ whole genome shotgun (WGS) entry which is preliminary data.</text>
</comment>
<dbReference type="EMBL" id="VORU01000034">
    <property type="protein sequence ID" value="TXD67768.1"/>
    <property type="molecule type" value="Genomic_DNA"/>
</dbReference>
<accession>A0A5C6YLP1</accession>
<evidence type="ECO:0000313" key="1">
    <source>
        <dbReference type="EMBL" id="TXD67768.1"/>
    </source>
</evidence>
<feature type="non-terminal residue" evidence="1">
    <location>
        <position position="576"/>
    </location>
</feature>
<feature type="non-terminal residue" evidence="1">
    <location>
        <position position="1"/>
    </location>
</feature>
<reference evidence="1 2" key="1">
    <citation type="submission" date="2019-08" db="EMBL/GenBank/DDBJ databases">
        <title>Genome of Aequorivita lipolytica Y10-2 (type strain).</title>
        <authorList>
            <person name="Bowman J.P."/>
        </authorList>
    </citation>
    <scope>NUCLEOTIDE SEQUENCE [LARGE SCALE GENOMIC DNA]</scope>
    <source>
        <strain evidence="1 2">Y10-2</strain>
    </source>
</reference>
<dbReference type="AlphaFoldDB" id="A0A5C6YLP1"/>
<keyword evidence="2" id="KW-1185">Reference proteome</keyword>
<protein>
    <submittedName>
        <fullName evidence="1">Subtilisin</fullName>
    </submittedName>
</protein>
<sequence length="576" mass="59564">NTGDLDMMTYANADFQVRFTYDDEGSWAYAAGVDNFLLSYEISAGGGLDVFLDANGMASVDPNDLLTGVNEACGYTVTAGGVGGGTSGSLSTLFIGTNGGSSGWAVMYDVTVGPADIQVTEIDINTTSTAAFDLDLYVLTGTYVGNETNPAAWGAVAASGSGTGAGTDLPSNVVLDAPVVLSANTTYGFAVVTTGVGQRYTNGDGTNQNFSNADLSMSLGTAVSGLFTGSVFTPRVWNGTVHYETVASSGLDFTCADLGENLVEVTVTDDSGNVSTCFATVNVIDLIAPVITCGASDTFMEIEDFEGATVPTGWATDVQVGTADWEFGSGDMPNGDDFTTNAAIFNDDAAGIGETNLVVLTSPVYDLTGATDVFVGYDVAFQESGDQIFTVEVYDGAAWQQIALYDADLVPNIQTESIDATAYANSAFQVRWTYDDLGGWGWGAGVDNFNLSYAISTSGNVVEIELGPDGTTTIDPYSLLSNIEEACGISTIAVDVPTVDCSDIGATIMITVFVSDASGNIASCTAEVNVVDKLAPVITCPADQTVDPGAGNLFYILPDYFATGEATAEDNCTDPV</sequence>